<feature type="transmembrane region" description="Helical" evidence="8">
    <location>
        <begin position="128"/>
        <end position="150"/>
    </location>
</feature>
<feature type="transmembrane region" description="Helical" evidence="8">
    <location>
        <begin position="86"/>
        <end position="107"/>
    </location>
</feature>
<feature type="transmembrane region" description="Helical" evidence="8">
    <location>
        <begin position="442"/>
        <end position="462"/>
    </location>
</feature>
<feature type="transmembrane region" description="Helical" evidence="8">
    <location>
        <begin position="412"/>
        <end position="430"/>
    </location>
</feature>
<evidence type="ECO:0000313" key="9">
    <source>
        <dbReference type="EMBL" id="HIW90062.1"/>
    </source>
</evidence>
<sequence length="536" mass="56896">MLTSLLPDLGLAGSRSALLHTPKPPGARPDFTARDLLRYRTGVFVGIVGSILIAVGGLGAGALPVVGNSLWAIPAVSFLSRMLHTTTVTVFVGIALLVLGWLMLWRFCLPARVGSSPVLPMRSLQRTFVLWVIPLVVTAPMFTQDIYSYLAQGSIAAQGMDPYSGGPVDILGVDDDLARSVPFEWSHSPAPYGPVAVGIAALISLVTGDVIGPAVVLHRLVSILAVAATAWAVIQLARRCSVRPQAALWLGILNPLVMLHLVAGVHNEAVMMGLLLCGVELGLRAADPVRTTGRRWAFTSASILLICCAGMVKVTAFLALGFVGVAIARLLGGRFRDLLLSAALFLAGSVAVVSAVSLGTGLGFGWILVQGGATEIISWMSLTTDVGLLTAGTAQFLGLGDHTAAALGTARVLGLMVGGFWVVRMLWASYRGRIHPVGGLGVATFMLVVFFPVVHPWYVLWAIMPLAAWANQRFFRLAVVAYSVVLSFFILPRGLNLPPATVTMMYLMSAGIALVIIGVGWLFYRRRLATGYTRQP</sequence>
<dbReference type="NCBIfam" id="NF038066">
    <property type="entry name" value="MptB"/>
    <property type="match status" value="1"/>
</dbReference>
<feature type="transmembrane region" description="Helical" evidence="8">
    <location>
        <begin position="246"/>
        <end position="266"/>
    </location>
</feature>
<evidence type="ECO:0000256" key="8">
    <source>
        <dbReference type="SAM" id="Phobius"/>
    </source>
</evidence>
<feature type="transmembrane region" description="Helical" evidence="8">
    <location>
        <begin position="303"/>
        <end position="331"/>
    </location>
</feature>
<evidence type="ECO:0000256" key="6">
    <source>
        <dbReference type="ARBA" id="ARBA00023136"/>
    </source>
</evidence>
<evidence type="ECO:0000256" key="7">
    <source>
        <dbReference type="ARBA" id="ARBA00043987"/>
    </source>
</evidence>
<gene>
    <name evidence="9" type="primary">mptB</name>
    <name evidence="9" type="ORF">H9870_00100</name>
</gene>
<keyword evidence="6 8" id="KW-0472">Membrane</keyword>
<comment type="caution">
    <text evidence="9">The sequence shown here is derived from an EMBL/GenBank/DDBJ whole genome shotgun (WGS) entry which is preliminary data.</text>
</comment>
<dbReference type="AlphaFoldDB" id="A0A9D1RM67"/>
<evidence type="ECO:0000313" key="10">
    <source>
        <dbReference type="Proteomes" id="UP000824190"/>
    </source>
</evidence>
<dbReference type="InterPro" id="IPR049829">
    <property type="entry name" value="MptA/B-like"/>
</dbReference>
<feature type="transmembrane region" description="Helical" evidence="8">
    <location>
        <begin position="338"/>
        <end position="364"/>
    </location>
</feature>
<dbReference type="Pfam" id="PF26314">
    <property type="entry name" value="MptA_B_family"/>
    <property type="match status" value="1"/>
</dbReference>
<feature type="transmembrane region" description="Helical" evidence="8">
    <location>
        <begin position="43"/>
        <end position="66"/>
    </location>
</feature>
<comment type="subcellular location">
    <subcellularLocation>
        <location evidence="1">Membrane</location>
        <topology evidence="1">Multi-pass membrane protein</topology>
    </subcellularLocation>
</comment>
<proteinExistence type="inferred from homology"/>
<keyword evidence="5 8" id="KW-1133">Transmembrane helix</keyword>
<evidence type="ECO:0000256" key="2">
    <source>
        <dbReference type="ARBA" id="ARBA00022676"/>
    </source>
</evidence>
<accession>A0A9D1RM67</accession>
<dbReference type="EMBL" id="DXGC01000002">
    <property type="protein sequence ID" value="HIW90062.1"/>
    <property type="molecule type" value="Genomic_DNA"/>
</dbReference>
<protein>
    <submittedName>
        <fullName evidence="9">Polyprenol phosphomannose-dependent alpha 1,6 mannosyltransferase MptB</fullName>
    </submittedName>
</protein>
<evidence type="ECO:0000256" key="3">
    <source>
        <dbReference type="ARBA" id="ARBA00022679"/>
    </source>
</evidence>
<evidence type="ECO:0000256" key="4">
    <source>
        <dbReference type="ARBA" id="ARBA00022692"/>
    </source>
</evidence>
<dbReference type="GO" id="GO:0016757">
    <property type="term" value="F:glycosyltransferase activity"/>
    <property type="evidence" value="ECO:0007669"/>
    <property type="project" value="UniProtKB-KW"/>
</dbReference>
<keyword evidence="4 8" id="KW-0812">Transmembrane</keyword>
<feature type="transmembrane region" description="Helical" evidence="8">
    <location>
        <begin position="474"/>
        <end position="491"/>
    </location>
</feature>
<evidence type="ECO:0000256" key="1">
    <source>
        <dbReference type="ARBA" id="ARBA00004141"/>
    </source>
</evidence>
<dbReference type="Proteomes" id="UP000824190">
    <property type="component" value="Unassembled WGS sequence"/>
</dbReference>
<feature type="transmembrane region" description="Helical" evidence="8">
    <location>
        <begin position="216"/>
        <end position="234"/>
    </location>
</feature>
<name>A0A9D1RM67_9CORY</name>
<evidence type="ECO:0000256" key="5">
    <source>
        <dbReference type="ARBA" id="ARBA00022989"/>
    </source>
</evidence>
<reference evidence="9" key="2">
    <citation type="submission" date="2021-04" db="EMBL/GenBank/DDBJ databases">
        <authorList>
            <person name="Gilroy R."/>
        </authorList>
    </citation>
    <scope>NUCLEOTIDE SEQUENCE</scope>
    <source>
        <strain evidence="9">CHK32-1732</strain>
    </source>
</reference>
<organism evidence="9 10">
    <name type="scientific">Candidatus Corynebacterium avicola</name>
    <dbReference type="NCBI Taxonomy" id="2838527"/>
    <lineage>
        <taxon>Bacteria</taxon>
        <taxon>Bacillati</taxon>
        <taxon>Actinomycetota</taxon>
        <taxon>Actinomycetes</taxon>
        <taxon>Mycobacteriales</taxon>
        <taxon>Corynebacteriaceae</taxon>
        <taxon>Corynebacterium</taxon>
    </lineage>
</organism>
<comment type="similarity">
    <text evidence="7">Belongs to the MptA/B family.</text>
</comment>
<feature type="transmembrane region" description="Helical" evidence="8">
    <location>
        <begin position="503"/>
        <end position="524"/>
    </location>
</feature>
<keyword evidence="3" id="KW-0808">Transferase</keyword>
<feature type="transmembrane region" description="Helical" evidence="8">
    <location>
        <begin position="376"/>
        <end position="400"/>
    </location>
</feature>
<keyword evidence="2 9" id="KW-0328">Glycosyltransferase</keyword>
<reference evidence="9" key="1">
    <citation type="journal article" date="2021" name="PeerJ">
        <title>Extensive microbial diversity within the chicken gut microbiome revealed by metagenomics and culture.</title>
        <authorList>
            <person name="Gilroy R."/>
            <person name="Ravi A."/>
            <person name="Getino M."/>
            <person name="Pursley I."/>
            <person name="Horton D.L."/>
            <person name="Alikhan N.F."/>
            <person name="Baker D."/>
            <person name="Gharbi K."/>
            <person name="Hall N."/>
            <person name="Watson M."/>
            <person name="Adriaenssens E.M."/>
            <person name="Foster-Nyarko E."/>
            <person name="Jarju S."/>
            <person name="Secka A."/>
            <person name="Antonio M."/>
            <person name="Oren A."/>
            <person name="Chaudhuri R.R."/>
            <person name="La Ragione R."/>
            <person name="Hildebrand F."/>
            <person name="Pallen M.J."/>
        </authorList>
    </citation>
    <scope>NUCLEOTIDE SEQUENCE</scope>
    <source>
        <strain evidence="9">CHK32-1732</strain>
    </source>
</reference>
<dbReference type="GO" id="GO:0016020">
    <property type="term" value="C:membrane"/>
    <property type="evidence" value="ECO:0007669"/>
    <property type="project" value="UniProtKB-SubCell"/>
</dbReference>